<feature type="region of interest" description="Disordered" evidence="1">
    <location>
        <begin position="289"/>
        <end position="316"/>
    </location>
</feature>
<proteinExistence type="predicted"/>
<gene>
    <name evidence="2" type="ORF">EGW08_006900</name>
</gene>
<protein>
    <submittedName>
        <fullName evidence="2">Uncharacterized protein</fullName>
    </submittedName>
</protein>
<feature type="compositionally biased region" description="Basic residues" evidence="1">
    <location>
        <begin position="198"/>
        <end position="212"/>
    </location>
</feature>
<dbReference type="Proteomes" id="UP000271974">
    <property type="component" value="Unassembled WGS sequence"/>
</dbReference>
<evidence type="ECO:0000313" key="2">
    <source>
        <dbReference type="EMBL" id="RUS85357.1"/>
    </source>
</evidence>
<feature type="compositionally biased region" description="Basic residues" evidence="1">
    <location>
        <begin position="346"/>
        <end position="358"/>
    </location>
</feature>
<reference evidence="2 3" key="1">
    <citation type="submission" date="2019-01" db="EMBL/GenBank/DDBJ databases">
        <title>A draft genome assembly of the solar-powered sea slug Elysia chlorotica.</title>
        <authorList>
            <person name="Cai H."/>
            <person name="Li Q."/>
            <person name="Fang X."/>
            <person name="Li J."/>
            <person name="Curtis N.E."/>
            <person name="Altenburger A."/>
            <person name="Shibata T."/>
            <person name="Feng M."/>
            <person name="Maeda T."/>
            <person name="Schwartz J.A."/>
            <person name="Shigenobu S."/>
            <person name="Lundholm N."/>
            <person name="Nishiyama T."/>
            <person name="Yang H."/>
            <person name="Hasebe M."/>
            <person name="Li S."/>
            <person name="Pierce S.K."/>
            <person name="Wang J."/>
        </authorList>
    </citation>
    <scope>NUCLEOTIDE SEQUENCE [LARGE SCALE GENOMIC DNA]</scope>
    <source>
        <strain evidence="2">EC2010</strain>
        <tissue evidence="2">Whole organism of an adult</tissue>
    </source>
</reference>
<feature type="region of interest" description="Disordered" evidence="1">
    <location>
        <begin position="346"/>
        <end position="366"/>
    </location>
</feature>
<dbReference type="AlphaFoldDB" id="A0A3S1BJM8"/>
<evidence type="ECO:0000256" key="1">
    <source>
        <dbReference type="SAM" id="MobiDB-lite"/>
    </source>
</evidence>
<feature type="compositionally biased region" description="Basic residues" evidence="1">
    <location>
        <begin position="290"/>
        <end position="316"/>
    </location>
</feature>
<dbReference type="EMBL" id="RQTK01000173">
    <property type="protein sequence ID" value="RUS85357.1"/>
    <property type="molecule type" value="Genomic_DNA"/>
</dbReference>
<accession>A0A3S1BJM8</accession>
<sequence length="366" mass="42264">MKMVFLQLLNRRCVITVLTIVFSVVIYSTEASQRDRVQNFKSKLQMRIREKQLLEGIKRQLNQPNAQMLAPASKGLRSQNGIPKHVTPLANQISRSEETSVVSSSIPVVEAAPVLRSSFQTFKSRSKSNMITALSAKRNLLVFDLNEVVGGNPPVQSLKLFVHVLVSHKQPKARSLSTSGTAGTKSRSNSTTSAPRDVRRKGKRRRWRKQSKIRVFLSNSKGKRKRRIAELRKEINETGNLQLVLPVSLISSLSKNATDNKLYLRLQCKRCSRNTQFLLRGLDTPERCADRKRKQLARRQNSKQRQLKRQRKRPRKLRRKIRLWKNCEDGTKTRMPTFIYRYARPSTKHNARRHRRHLFSSLHSAT</sequence>
<feature type="compositionally biased region" description="Polar residues" evidence="1">
    <location>
        <begin position="175"/>
        <end position="194"/>
    </location>
</feature>
<dbReference type="OrthoDB" id="6161404at2759"/>
<keyword evidence="3" id="KW-1185">Reference proteome</keyword>
<name>A0A3S1BJM8_ELYCH</name>
<comment type="caution">
    <text evidence="2">The sequence shown here is derived from an EMBL/GenBank/DDBJ whole genome shotgun (WGS) entry which is preliminary data.</text>
</comment>
<organism evidence="2 3">
    <name type="scientific">Elysia chlorotica</name>
    <name type="common">Eastern emerald elysia</name>
    <name type="synonym">Sea slug</name>
    <dbReference type="NCBI Taxonomy" id="188477"/>
    <lineage>
        <taxon>Eukaryota</taxon>
        <taxon>Metazoa</taxon>
        <taxon>Spiralia</taxon>
        <taxon>Lophotrochozoa</taxon>
        <taxon>Mollusca</taxon>
        <taxon>Gastropoda</taxon>
        <taxon>Heterobranchia</taxon>
        <taxon>Euthyneura</taxon>
        <taxon>Panpulmonata</taxon>
        <taxon>Sacoglossa</taxon>
        <taxon>Placobranchoidea</taxon>
        <taxon>Plakobranchidae</taxon>
        <taxon>Elysia</taxon>
    </lineage>
</organism>
<feature type="region of interest" description="Disordered" evidence="1">
    <location>
        <begin position="172"/>
        <end position="212"/>
    </location>
</feature>
<evidence type="ECO:0000313" key="3">
    <source>
        <dbReference type="Proteomes" id="UP000271974"/>
    </source>
</evidence>